<organism evidence="4 5">
    <name type="scientific">Hyphobacterium marinum</name>
    <dbReference type="NCBI Taxonomy" id="3116574"/>
    <lineage>
        <taxon>Bacteria</taxon>
        <taxon>Pseudomonadati</taxon>
        <taxon>Pseudomonadota</taxon>
        <taxon>Alphaproteobacteria</taxon>
        <taxon>Maricaulales</taxon>
        <taxon>Maricaulaceae</taxon>
        <taxon>Hyphobacterium</taxon>
    </lineage>
</organism>
<evidence type="ECO:0000256" key="1">
    <source>
        <dbReference type="SAM" id="Phobius"/>
    </source>
</evidence>
<dbReference type="PROSITE" id="PS00455">
    <property type="entry name" value="AMP_BINDING"/>
    <property type="match status" value="1"/>
</dbReference>
<dbReference type="PANTHER" id="PTHR24096">
    <property type="entry name" value="LONG-CHAIN-FATTY-ACID--COA LIGASE"/>
    <property type="match status" value="1"/>
</dbReference>
<dbReference type="PANTHER" id="PTHR24096:SF267">
    <property type="entry name" value="MALONATE--COA LIGASE ACSF3, MITOCHONDRIAL"/>
    <property type="match status" value="1"/>
</dbReference>
<keyword evidence="5" id="KW-1185">Reference proteome</keyword>
<gene>
    <name evidence="4" type="ORF">V0U35_13445</name>
</gene>
<keyword evidence="1" id="KW-0472">Membrane</keyword>
<dbReference type="InterPro" id="IPR042099">
    <property type="entry name" value="ANL_N_sf"/>
</dbReference>
<dbReference type="Pfam" id="PF00501">
    <property type="entry name" value="AMP-binding"/>
    <property type="match status" value="1"/>
</dbReference>
<reference evidence="4 5" key="1">
    <citation type="submission" date="2024-01" db="EMBL/GenBank/DDBJ databases">
        <title>Hyphobacterium bacterium isolated from marine sediment.</title>
        <authorList>
            <person name="Zhao S."/>
        </authorList>
    </citation>
    <scope>NUCLEOTIDE SEQUENCE [LARGE SCALE GENOMIC DNA]</scope>
    <source>
        <strain evidence="4 5">Y60-23</strain>
    </source>
</reference>
<dbReference type="InterPro" id="IPR045851">
    <property type="entry name" value="AMP-bd_C_sf"/>
</dbReference>
<sequence length="567" mass="60326">MAAERTAPERADIEKAMMHIIAHEPVFAIGEAEIRGNRYRAFVNAPGDLRGLIALCDAHGAATAVVCGEDRWTYADLAAKSRAVASGLAQEGVAKGDHVALAMRNSPEWMACYLGIAALGAVVVPLNGWWTADEMAFALEHCGASFVIADPEQGLRITPSKAKLGFRLAAAGGDLDGADTTLQAIMDAGANTSPPAVEIAPDDDLAVMYTSGSTGKPKGVVLTHRAAWSSILSFALVAASVKATPAGAAMVPENPSILVALPFFHVTGSHPIFMLSVLIGRKMVLMRKWSPDEAIRLIKAEAITNFVGVPTMSYELMLKAREMGEPLDSLLDLGSGGAKRPASHVARLSEQFPRAWSSSGYGLTESSALGTYAGMADYQRKPGAAGRPLPPLTDVKTVAEDGQDCAPGEPGEVWIRTPGNFRCYLHDPDSTDAALTPDGWLKTGDMGEFDEEGFLSIVDRLKDMIVRGGENVACLEVEAALCEHTAIREAAVFSVPDERLGETVGAAIVADPAAGLEASDIAEFLKDRLAAFKRPEHVWIVHDPLPRIGSEKFDKRSIRKRCLAGDF</sequence>
<dbReference type="SUPFAM" id="SSF56801">
    <property type="entry name" value="Acetyl-CoA synthetase-like"/>
    <property type="match status" value="1"/>
</dbReference>
<accession>A0ABU7M1I3</accession>
<dbReference type="RefSeq" id="WP_330197260.1">
    <property type="nucleotide sequence ID" value="NZ_JAZDRO010000008.1"/>
</dbReference>
<feature type="domain" description="AMP-dependent synthetase/ligase" evidence="2">
    <location>
        <begin position="58"/>
        <end position="425"/>
    </location>
</feature>
<name>A0ABU7M1I3_9PROT</name>
<evidence type="ECO:0000259" key="3">
    <source>
        <dbReference type="Pfam" id="PF13193"/>
    </source>
</evidence>
<evidence type="ECO:0000313" key="4">
    <source>
        <dbReference type="EMBL" id="MEE2567683.1"/>
    </source>
</evidence>
<keyword evidence="1" id="KW-1133">Transmembrane helix</keyword>
<dbReference type="Gene3D" id="3.30.300.30">
    <property type="match status" value="1"/>
</dbReference>
<dbReference type="InterPro" id="IPR000873">
    <property type="entry name" value="AMP-dep_synth/lig_dom"/>
</dbReference>
<comment type="caution">
    <text evidence="4">The sequence shown here is derived from an EMBL/GenBank/DDBJ whole genome shotgun (WGS) entry which is preliminary data.</text>
</comment>
<dbReference type="Proteomes" id="UP001310692">
    <property type="component" value="Unassembled WGS sequence"/>
</dbReference>
<dbReference type="Pfam" id="PF13193">
    <property type="entry name" value="AMP-binding_C"/>
    <property type="match status" value="1"/>
</dbReference>
<dbReference type="Gene3D" id="3.40.50.12780">
    <property type="entry name" value="N-terminal domain of ligase-like"/>
    <property type="match status" value="1"/>
</dbReference>
<feature type="domain" description="AMP-binding enzyme C-terminal" evidence="3">
    <location>
        <begin position="476"/>
        <end position="552"/>
    </location>
</feature>
<protein>
    <submittedName>
        <fullName evidence="4">Class I adenylate-forming enzyme family protein</fullName>
    </submittedName>
</protein>
<evidence type="ECO:0000313" key="5">
    <source>
        <dbReference type="Proteomes" id="UP001310692"/>
    </source>
</evidence>
<evidence type="ECO:0000259" key="2">
    <source>
        <dbReference type="Pfam" id="PF00501"/>
    </source>
</evidence>
<proteinExistence type="predicted"/>
<keyword evidence="1" id="KW-0812">Transmembrane</keyword>
<dbReference type="InterPro" id="IPR025110">
    <property type="entry name" value="AMP-bd_C"/>
</dbReference>
<feature type="transmembrane region" description="Helical" evidence="1">
    <location>
        <begin position="111"/>
        <end position="130"/>
    </location>
</feature>
<dbReference type="InterPro" id="IPR020845">
    <property type="entry name" value="AMP-binding_CS"/>
</dbReference>
<dbReference type="EMBL" id="JAZDRO010000008">
    <property type="protein sequence ID" value="MEE2567683.1"/>
    <property type="molecule type" value="Genomic_DNA"/>
</dbReference>